<dbReference type="STRING" id="5786.F0Z652"/>
<dbReference type="OMA" id="MITWISL"/>
<dbReference type="FunCoup" id="F0Z652">
    <property type="interactions" value="72"/>
</dbReference>
<organism evidence="4 5">
    <name type="scientific">Dictyostelium purpureum</name>
    <name type="common">Slime mold</name>
    <dbReference type="NCBI Taxonomy" id="5786"/>
    <lineage>
        <taxon>Eukaryota</taxon>
        <taxon>Amoebozoa</taxon>
        <taxon>Evosea</taxon>
        <taxon>Eumycetozoa</taxon>
        <taxon>Dictyostelia</taxon>
        <taxon>Dictyosteliales</taxon>
        <taxon>Dictyosteliaceae</taxon>
        <taxon>Dictyostelium</taxon>
    </lineage>
</organism>
<dbReference type="RefSeq" id="XP_003282930.1">
    <property type="nucleotide sequence ID" value="XM_003282882.1"/>
</dbReference>
<dbReference type="GeneID" id="10503362"/>
<dbReference type="PROSITE" id="PS50172">
    <property type="entry name" value="BRCT"/>
    <property type="match status" value="1"/>
</dbReference>
<evidence type="ECO:0008006" key="6">
    <source>
        <dbReference type="Google" id="ProtNLM"/>
    </source>
</evidence>
<dbReference type="Proteomes" id="UP000001064">
    <property type="component" value="Unassembled WGS sequence"/>
</dbReference>
<dbReference type="CDD" id="cd00027">
    <property type="entry name" value="BRCT"/>
    <property type="match status" value="1"/>
</dbReference>
<dbReference type="SMART" id="SM00292">
    <property type="entry name" value="BRCT"/>
    <property type="match status" value="1"/>
</dbReference>
<name>F0Z652_DICPU</name>
<feature type="domain" description="WWE" evidence="3">
    <location>
        <begin position="1"/>
        <end position="91"/>
    </location>
</feature>
<reference evidence="5" key="1">
    <citation type="journal article" date="2011" name="Genome Biol.">
        <title>Comparative genomics of the social amoebae Dictyostelium discoideum and Dictyostelium purpureum.</title>
        <authorList>
            <consortium name="US DOE Joint Genome Institute (JGI-PGF)"/>
            <person name="Sucgang R."/>
            <person name="Kuo A."/>
            <person name="Tian X."/>
            <person name="Salerno W."/>
            <person name="Parikh A."/>
            <person name="Feasley C.L."/>
            <person name="Dalin E."/>
            <person name="Tu H."/>
            <person name="Huang E."/>
            <person name="Barry K."/>
            <person name="Lindquist E."/>
            <person name="Shapiro H."/>
            <person name="Bruce D."/>
            <person name="Schmutz J."/>
            <person name="Salamov A."/>
            <person name="Fey P."/>
            <person name="Gaudet P."/>
            <person name="Anjard C."/>
            <person name="Babu M.M."/>
            <person name="Basu S."/>
            <person name="Bushmanova Y."/>
            <person name="van der Wel H."/>
            <person name="Katoh-Kurasawa M."/>
            <person name="Dinh C."/>
            <person name="Coutinho P.M."/>
            <person name="Saito T."/>
            <person name="Elias M."/>
            <person name="Schaap P."/>
            <person name="Kay R.R."/>
            <person name="Henrissat B."/>
            <person name="Eichinger L."/>
            <person name="Rivero F."/>
            <person name="Putnam N.H."/>
            <person name="West C.M."/>
            <person name="Loomis W.F."/>
            <person name="Chisholm R.L."/>
            <person name="Shaulsky G."/>
            <person name="Strassmann J.E."/>
            <person name="Queller D.C."/>
            <person name="Kuspa A."/>
            <person name="Grigoriev I.V."/>
        </authorList>
    </citation>
    <scope>NUCLEOTIDE SEQUENCE [LARGE SCALE GENOMIC DNA]</scope>
    <source>
        <strain evidence="5">QSDP1</strain>
    </source>
</reference>
<dbReference type="EMBL" id="GL870941">
    <property type="protein sequence ID" value="EGC40594.1"/>
    <property type="molecule type" value="Genomic_DNA"/>
</dbReference>
<evidence type="ECO:0000259" key="2">
    <source>
        <dbReference type="PROSITE" id="PS50172"/>
    </source>
</evidence>
<dbReference type="eggNOG" id="ENOG502SZIP">
    <property type="taxonomic scope" value="Eukaryota"/>
</dbReference>
<proteinExistence type="predicted"/>
<dbReference type="InterPro" id="IPR036420">
    <property type="entry name" value="BRCT_dom_sf"/>
</dbReference>
<dbReference type="Gene3D" id="3.40.50.10190">
    <property type="entry name" value="BRCT domain"/>
    <property type="match status" value="1"/>
</dbReference>
<evidence type="ECO:0000256" key="1">
    <source>
        <dbReference type="SAM" id="MobiDB-lite"/>
    </source>
</evidence>
<dbReference type="AlphaFoldDB" id="F0Z652"/>
<dbReference type="InterPro" id="IPR004170">
    <property type="entry name" value="WWE_dom"/>
</dbReference>
<dbReference type="InParanoid" id="F0Z652"/>
<dbReference type="InterPro" id="IPR001357">
    <property type="entry name" value="BRCT_dom"/>
</dbReference>
<keyword evidence="5" id="KW-1185">Reference proteome</keyword>
<dbReference type="OrthoDB" id="25974at2759"/>
<dbReference type="PROSITE" id="PS50918">
    <property type="entry name" value="WWE"/>
    <property type="match status" value="1"/>
</dbReference>
<sequence length="457" mass="51219">MSHTHTHGWYWLDDNAWIPYDKKLIDNFEKSFNSTNFLPGNKKISVDQQRFIEIMPLKDVISNFVNVAHDPDIVGMQRRYDDPMKRRVVKRSSLQTITFFDNLEFSFYSTAQKTKTQEIKDIVKMCGGKFVDDFTKKTDYLIVKPNDLKDAVTTFNTIIAKAENLKVVPVESTWIDSCVKAKKLVDHTTYVVAQKPVPVVAAATATSTSSASAASTSPSNTKNTKSKSTTGATTSNTLKPYVENLIKGSEWTGVCSTDDDHYPFIMTVDNVDGNDEVSGTITWINLGSAKTKYKGKLNRATGEFNFEEYEVITGEDEVEVPNSYTSVVYGDEIIGKITDSTFKLKLTKSPPVTHMQPDSKWNGTSRQPENFKLEITKRENADIMGKITWSSYDAFGTFKGTVTPTHIDVSEYKETSKNPGPELTHPFKLVPIITQNKQSSNGTTITTTKTSFKIEKN</sequence>
<evidence type="ECO:0000313" key="5">
    <source>
        <dbReference type="Proteomes" id="UP000001064"/>
    </source>
</evidence>
<accession>F0Z652</accession>
<dbReference type="VEuPathDB" id="AmoebaDB:DICPUDRAFT_146505"/>
<feature type="region of interest" description="Disordered" evidence="1">
    <location>
        <begin position="208"/>
        <end position="234"/>
    </location>
</feature>
<evidence type="ECO:0000259" key="3">
    <source>
        <dbReference type="PROSITE" id="PS50918"/>
    </source>
</evidence>
<gene>
    <name evidence="4" type="ORF">DICPUDRAFT_146505</name>
</gene>
<dbReference type="Pfam" id="PF16589">
    <property type="entry name" value="BRCT_2"/>
    <property type="match status" value="1"/>
</dbReference>
<protein>
    <recommendedName>
        <fullName evidence="6">BRCT domain-containing protein</fullName>
    </recommendedName>
</protein>
<dbReference type="SUPFAM" id="SSF52113">
    <property type="entry name" value="BRCT domain"/>
    <property type="match status" value="1"/>
</dbReference>
<feature type="domain" description="BRCT" evidence="2">
    <location>
        <begin position="95"/>
        <end position="192"/>
    </location>
</feature>
<evidence type="ECO:0000313" key="4">
    <source>
        <dbReference type="EMBL" id="EGC40594.1"/>
    </source>
</evidence>
<dbReference type="KEGG" id="dpp:DICPUDRAFT_146505"/>